<gene>
    <name evidence="1" type="ORF">CXB77_10030</name>
</gene>
<evidence type="ECO:0000313" key="2">
    <source>
        <dbReference type="Proteomes" id="UP000239936"/>
    </source>
</evidence>
<evidence type="ECO:0000313" key="1">
    <source>
        <dbReference type="EMBL" id="PQJ96137.1"/>
    </source>
</evidence>
<sequence length="227" mass="22647">MRAATTNTIGLSGNYQPNGAALTTSTSLTTGKLAYTPVSLATVATDTLTIAVDNGGTANTGTYTAGAITATNVESLTLTTADWTAVTLGGITQTVATTAAASMTASGASNLTLGTILDVASLSDTTGVDTYNFGGVAGTLSATIAANGSVSVTGAAGIDTITASADMTRSTSARTQTYNLAMAMTASPSSREILGWALMSPISWCSMARRVTINSAMPPRLPTPISI</sequence>
<dbReference type="EMBL" id="PPGH01000035">
    <property type="protein sequence ID" value="PQJ96137.1"/>
    <property type="molecule type" value="Genomic_DNA"/>
</dbReference>
<dbReference type="AlphaFoldDB" id="A0A2S7XQX8"/>
<comment type="caution">
    <text evidence="1">The sequence shown here is derived from an EMBL/GenBank/DDBJ whole genome shotgun (WGS) entry which is preliminary data.</text>
</comment>
<proteinExistence type="predicted"/>
<reference evidence="1 2" key="1">
    <citation type="submission" date="2018-01" db="EMBL/GenBank/DDBJ databases">
        <title>The complete genome sequence of Chromatium okenii LaCa, a purple sulfur bacterium with a turbulent life.</title>
        <authorList>
            <person name="Luedin S.M."/>
            <person name="Liechti N."/>
            <person name="Storelli N."/>
            <person name="Danza F."/>
            <person name="Wittwer M."/>
            <person name="Pothier J.F."/>
            <person name="Tonolla M.A."/>
        </authorList>
    </citation>
    <scope>NUCLEOTIDE SEQUENCE [LARGE SCALE GENOMIC DNA]</scope>
    <source>
        <strain evidence="1 2">LaCa</strain>
    </source>
</reference>
<organism evidence="1 2">
    <name type="scientific">Chromatium okenii</name>
    <dbReference type="NCBI Taxonomy" id="61644"/>
    <lineage>
        <taxon>Bacteria</taxon>
        <taxon>Pseudomonadati</taxon>
        <taxon>Pseudomonadota</taxon>
        <taxon>Gammaproteobacteria</taxon>
        <taxon>Chromatiales</taxon>
        <taxon>Chromatiaceae</taxon>
        <taxon>Chromatium</taxon>
    </lineage>
</organism>
<name>A0A2S7XQX8_9GAMM</name>
<protein>
    <submittedName>
        <fullName evidence="1">Uncharacterized protein</fullName>
    </submittedName>
</protein>
<dbReference type="Proteomes" id="UP000239936">
    <property type="component" value="Unassembled WGS sequence"/>
</dbReference>
<keyword evidence="2" id="KW-1185">Reference proteome</keyword>
<accession>A0A2S7XQX8</accession>
<dbReference type="RefSeq" id="WP_105073768.1">
    <property type="nucleotide sequence ID" value="NZ_PPGH01000035.1"/>
</dbReference>